<feature type="region of interest" description="Disordered" evidence="1">
    <location>
        <begin position="39"/>
        <end position="93"/>
    </location>
</feature>
<dbReference type="HOGENOM" id="CLU_045158_0_0_1"/>
<dbReference type="AlphaFoldDB" id="A0A0C3PEQ2"/>
<sequence>MMYLPSSSPASYLSPTTSACSQGRFPQSLELLAALAQPRTSATTAMAPKRDASHSKEASPSQRMRITMSSPTTSTSSPNDPTIEQSSPSTPLPTTLSLLLEAVSSDQHSCGEPVPSSTPSTDTLPGLRVSDQMASASSQSNPSSNTQLPPTTIQGTIGAVRPTPDTTSFDPDCISTCPKPLLNTMKRLDISYLEKQALVLLETHFNRYRQKDVNGRWTISKAQYELQAIYLLQDPCLPVPEQEKESGVEIAGLAI</sequence>
<proteinExistence type="predicted"/>
<keyword evidence="3" id="KW-1185">Reference proteome</keyword>
<dbReference type="EMBL" id="KN831962">
    <property type="protein sequence ID" value="KIO06731.1"/>
    <property type="molecule type" value="Genomic_DNA"/>
</dbReference>
<evidence type="ECO:0000313" key="2">
    <source>
        <dbReference type="EMBL" id="KIO06731.1"/>
    </source>
</evidence>
<feature type="compositionally biased region" description="Basic and acidic residues" evidence="1">
    <location>
        <begin position="48"/>
        <end position="57"/>
    </location>
</feature>
<dbReference type="InParanoid" id="A0A0C3PEQ2"/>
<evidence type="ECO:0000313" key="3">
    <source>
        <dbReference type="Proteomes" id="UP000054217"/>
    </source>
</evidence>
<feature type="compositionally biased region" description="Low complexity" evidence="1">
    <location>
        <begin position="1"/>
        <end position="19"/>
    </location>
</feature>
<feature type="compositionally biased region" description="Low complexity" evidence="1">
    <location>
        <begin position="134"/>
        <end position="150"/>
    </location>
</feature>
<reference evidence="3" key="2">
    <citation type="submission" date="2015-01" db="EMBL/GenBank/DDBJ databases">
        <title>Evolutionary Origins and Diversification of the Mycorrhizal Mutualists.</title>
        <authorList>
            <consortium name="DOE Joint Genome Institute"/>
            <consortium name="Mycorrhizal Genomics Consortium"/>
            <person name="Kohler A."/>
            <person name="Kuo A."/>
            <person name="Nagy L.G."/>
            <person name="Floudas D."/>
            <person name="Copeland A."/>
            <person name="Barry K.W."/>
            <person name="Cichocki N."/>
            <person name="Veneault-Fourrey C."/>
            <person name="LaButti K."/>
            <person name="Lindquist E.A."/>
            <person name="Lipzen A."/>
            <person name="Lundell T."/>
            <person name="Morin E."/>
            <person name="Murat C."/>
            <person name="Riley R."/>
            <person name="Ohm R."/>
            <person name="Sun H."/>
            <person name="Tunlid A."/>
            <person name="Henrissat B."/>
            <person name="Grigoriev I.V."/>
            <person name="Hibbett D.S."/>
            <person name="Martin F."/>
        </authorList>
    </citation>
    <scope>NUCLEOTIDE SEQUENCE [LARGE SCALE GENOMIC DNA]</scope>
    <source>
        <strain evidence="3">Marx 270</strain>
    </source>
</reference>
<gene>
    <name evidence="2" type="ORF">M404DRAFT_24416</name>
</gene>
<evidence type="ECO:0000256" key="1">
    <source>
        <dbReference type="SAM" id="MobiDB-lite"/>
    </source>
</evidence>
<feature type="region of interest" description="Disordered" evidence="1">
    <location>
        <begin position="105"/>
        <end position="150"/>
    </location>
</feature>
<protein>
    <submittedName>
        <fullName evidence="2">Uncharacterized protein</fullName>
    </submittedName>
</protein>
<dbReference type="Proteomes" id="UP000054217">
    <property type="component" value="Unassembled WGS sequence"/>
</dbReference>
<organism evidence="2 3">
    <name type="scientific">Pisolithus tinctorius Marx 270</name>
    <dbReference type="NCBI Taxonomy" id="870435"/>
    <lineage>
        <taxon>Eukaryota</taxon>
        <taxon>Fungi</taxon>
        <taxon>Dikarya</taxon>
        <taxon>Basidiomycota</taxon>
        <taxon>Agaricomycotina</taxon>
        <taxon>Agaricomycetes</taxon>
        <taxon>Agaricomycetidae</taxon>
        <taxon>Boletales</taxon>
        <taxon>Sclerodermatineae</taxon>
        <taxon>Pisolithaceae</taxon>
        <taxon>Pisolithus</taxon>
    </lineage>
</organism>
<reference evidence="2 3" key="1">
    <citation type="submission" date="2014-04" db="EMBL/GenBank/DDBJ databases">
        <authorList>
            <consortium name="DOE Joint Genome Institute"/>
            <person name="Kuo A."/>
            <person name="Kohler A."/>
            <person name="Costa M.D."/>
            <person name="Nagy L.G."/>
            <person name="Floudas D."/>
            <person name="Copeland A."/>
            <person name="Barry K.W."/>
            <person name="Cichocki N."/>
            <person name="Veneault-Fourrey C."/>
            <person name="LaButti K."/>
            <person name="Lindquist E.A."/>
            <person name="Lipzen A."/>
            <person name="Lundell T."/>
            <person name="Morin E."/>
            <person name="Murat C."/>
            <person name="Sun H."/>
            <person name="Tunlid A."/>
            <person name="Henrissat B."/>
            <person name="Grigoriev I.V."/>
            <person name="Hibbett D.S."/>
            <person name="Martin F."/>
            <person name="Nordberg H.P."/>
            <person name="Cantor M.N."/>
            <person name="Hua S.X."/>
        </authorList>
    </citation>
    <scope>NUCLEOTIDE SEQUENCE [LARGE SCALE GENOMIC DNA]</scope>
    <source>
        <strain evidence="2 3">Marx 270</strain>
    </source>
</reference>
<feature type="region of interest" description="Disordered" evidence="1">
    <location>
        <begin position="1"/>
        <end position="21"/>
    </location>
</feature>
<name>A0A0C3PEQ2_PISTI</name>
<accession>A0A0C3PEQ2</accession>
<feature type="compositionally biased region" description="Low complexity" evidence="1">
    <location>
        <begin position="67"/>
        <end position="93"/>
    </location>
</feature>